<dbReference type="InterPro" id="IPR035923">
    <property type="entry name" value="TT1751-like_sf"/>
</dbReference>
<dbReference type="EMBL" id="KZ110611">
    <property type="protein sequence ID" value="OSX56755.1"/>
    <property type="molecule type" value="Genomic_DNA"/>
</dbReference>
<dbReference type="Gene3D" id="3.30.310.70">
    <property type="entry name" value="TT1751-like domain"/>
    <property type="match status" value="1"/>
</dbReference>
<dbReference type="Pfam" id="PF03625">
    <property type="entry name" value="DUF302"/>
    <property type="match status" value="1"/>
</dbReference>
<evidence type="ECO:0000313" key="2">
    <source>
        <dbReference type="EMBL" id="OSX56755.1"/>
    </source>
</evidence>
<reference evidence="2 3" key="1">
    <citation type="submission" date="2017-04" db="EMBL/GenBank/DDBJ databases">
        <title>Genome Sequence of the Model Brown-Rot Fungus Postia placenta SB12.</title>
        <authorList>
            <consortium name="DOE Joint Genome Institute"/>
            <person name="Gaskell J."/>
            <person name="Kersten P."/>
            <person name="Larrondo L.F."/>
            <person name="Canessa P."/>
            <person name="Martinez D."/>
            <person name="Hibbett D."/>
            <person name="Schmoll M."/>
            <person name="Kubicek C.P."/>
            <person name="Martinez A.T."/>
            <person name="Yadav J."/>
            <person name="Master E."/>
            <person name="Magnuson J.K."/>
            <person name="James T."/>
            <person name="Yaver D."/>
            <person name="Berka R."/>
            <person name="Labutti K."/>
            <person name="Lipzen A."/>
            <person name="Aerts A."/>
            <person name="Barry K."/>
            <person name="Henrissat B."/>
            <person name="Blanchette R."/>
            <person name="Grigoriev I."/>
            <person name="Cullen D."/>
        </authorList>
    </citation>
    <scope>NUCLEOTIDE SEQUENCE [LARGE SCALE GENOMIC DNA]</scope>
    <source>
        <strain evidence="2 3">MAD-698-R-SB12</strain>
    </source>
</reference>
<dbReference type="Proteomes" id="UP000194127">
    <property type="component" value="Unassembled WGS sequence"/>
</dbReference>
<feature type="domain" description="DUF302" evidence="1">
    <location>
        <begin position="85"/>
        <end position="138"/>
    </location>
</feature>
<organism evidence="2 3">
    <name type="scientific">Postia placenta MAD-698-R-SB12</name>
    <dbReference type="NCBI Taxonomy" id="670580"/>
    <lineage>
        <taxon>Eukaryota</taxon>
        <taxon>Fungi</taxon>
        <taxon>Dikarya</taxon>
        <taxon>Basidiomycota</taxon>
        <taxon>Agaricomycotina</taxon>
        <taxon>Agaricomycetes</taxon>
        <taxon>Polyporales</taxon>
        <taxon>Adustoporiaceae</taxon>
        <taxon>Rhodonia</taxon>
    </lineage>
</organism>
<name>A0A1X6MK76_9APHY</name>
<dbReference type="SUPFAM" id="SSF103247">
    <property type="entry name" value="TT1751-like"/>
    <property type="match status" value="1"/>
</dbReference>
<dbReference type="OrthoDB" id="5190258at2759"/>
<dbReference type="RefSeq" id="XP_024333549.1">
    <property type="nucleotide sequence ID" value="XM_024487356.1"/>
</dbReference>
<dbReference type="AlphaFoldDB" id="A0A1X6MK76"/>
<keyword evidence="3" id="KW-1185">Reference proteome</keyword>
<gene>
    <name evidence="2" type="ORF">POSPLADRAFT_1158759</name>
</gene>
<evidence type="ECO:0000313" key="3">
    <source>
        <dbReference type="Proteomes" id="UP000194127"/>
    </source>
</evidence>
<protein>
    <recommendedName>
        <fullName evidence="1">DUF302 domain-containing protein</fullName>
    </recommendedName>
</protein>
<proteinExistence type="predicted"/>
<dbReference type="GeneID" id="36332305"/>
<accession>A0A1X6MK76</accession>
<evidence type="ECO:0000259" key="1">
    <source>
        <dbReference type="Pfam" id="PF03625"/>
    </source>
</evidence>
<sequence length="175" mass="19565">MSLRIDEFTARRLVWDTPLAVDVVIARLNEELNKEKGGLKMIQLLRTAKNREELEQGVQEMSGGKDFVEFISAPYHNWRNAYNGATDAPKAIQYIFGNPIFAENIMKHDSLAALNIPLRLLVTERADRTGTQVVYLQPSTIIAIPVDGNVNTEVMAAAKILDAKVEKMVRNITAV</sequence>
<dbReference type="InterPro" id="IPR005180">
    <property type="entry name" value="DUF302"/>
</dbReference>